<dbReference type="Pfam" id="PF12146">
    <property type="entry name" value="Hydrolase_4"/>
    <property type="match status" value="1"/>
</dbReference>
<dbReference type="InterPro" id="IPR022742">
    <property type="entry name" value="Hydrolase_4"/>
</dbReference>
<dbReference type="Proteomes" id="UP001623232">
    <property type="component" value="Chromosome"/>
</dbReference>
<feature type="domain" description="Serine aminopeptidase S33" evidence="1">
    <location>
        <begin position="44"/>
        <end position="295"/>
    </location>
</feature>
<dbReference type="SUPFAM" id="SSF53474">
    <property type="entry name" value="alpha/beta-Hydrolases"/>
    <property type="match status" value="1"/>
</dbReference>
<protein>
    <submittedName>
        <fullName evidence="2">Alpha/beta hydrolase</fullName>
    </submittedName>
</protein>
<dbReference type="InterPro" id="IPR051044">
    <property type="entry name" value="MAG_DAG_Lipase"/>
</dbReference>
<reference evidence="2 3" key="1">
    <citation type="submission" date="2023-04" db="EMBL/GenBank/DDBJ databases">
        <title>Complete genome sequence of Alisedimentitalea scapharcae.</title>
        <authorList>
            <person name="Rong J.-C."/>
            <person name="Yi M.-L."/>
            <person name="Zhao Q."/>
        </authorList>
    </citation>
    <scope>NUCLEOTIDE SEQUENCE [LARGE SCALE GENOMIC DNA]</scope>
    <source>
        <strain evidence="2 3">KCTC 42119</strain>
    </source>
</reference>
<organism evidence="2 3">
    <name type="scientific">Aliisedimentitalea scapharcae</name>
    <dbReference type="NCBI Taxonomy" id="1524259"/>
    <lineage>
        <taxon>Bacteria</taxon>
        <taxon>Pseudomonadati</taxon>
        <taxon>Pseudomonadota</taxon>
        <taxon>Alphaproteobacteria</taxon>
        <taxon>Rhodobacterales</taxon>
        <taxon>Roseobacteraceae</taxon>
        <taxon>Aliisedimentitalea</taxon>
    </lineage>
</organism>
<dbReference type="InterPro" id="IPR029058">
    <property type="entry name" value="AB_hydrolase_fold"/>
</dbReference>
<keyword evidence="2" id="KW-0378">Hydrolase</keyword>
<evidence type="ECO:0000313" key="3">
    <source>
        <dbReference type="Proteomes" id="UP001623232"/>
    </source>
</evidence>
<name>A0ABZ2XM72_9RHOB</name>
<evidence type="ECO:0000259" key="1">
    <source>
        <dbReference type="Pfam" id="PF12146"/>
    </source>
</evidence>
<keyword evidence="3" id="KW-1185">Reference proteome</keyword>
<dbReference type="RefSeq" id="WP_406644419.1">
    <property type="nucleotide sequence ID" value="NZ_CP123584.1"/>
</dbReference>
<accession>A0ABZ2XM72</accession>
<dbReference type="Gene3D" id="3.40.50.1820">
    <property type="entry name" value="alpha/beta hydrolase"/>
    <property type="match status" value="1"/>
</dbReference>
<dbReference type="GO" id="GO:0016787">
    <property type="term" value="F:hydrolase activity"/>
    <property type="evidence" value="ECO:0007669"/>
    <property type="project" value="UniProtKB-KW"/>
</dbReference>
<gene>
    <name evidence="2" type="ORF">QEZ52_11115</name>
</gene>
<dbReference type="PANTHER" id="PTHR11614">
    <property type="entry name" value="PHOSPHOLIPASE-RELATED"/>
    <property type="match status" value="1"/>
</dbReference>
<sequence length="316" mass="34672">MTASPAPFFADVAGGPDGGCASWVKTSDGVRIRVGAWTPENADQGTVLMFPGRTEYIEKYGDFAREMALRGLATLAVDWRGQGLADRLLPDRNLGHVKQFSDYQQDVTAALDWATELQLPRPWHLVGHSMGGAIGLRALYEGLPVASCCFSAPMWGIQMSAAMRPLGNFMTAFGPMIGIGNRLVPTTSRQAYVLSNPFEDNTLTTDPHMFAMMQTQLKSHPDLVLGGPTIRWFSEGVRECRALAKRPAPEMPCLTFLGSNERIVDTGAIHHRMNSWAKGTLDLIDGGEHEVMLETPKMRQPIFDKMAAHFTAYGQS</sequence>
<dbReference type="EMBL" id="CP123584">
    <property type="protein sequence ID" value="WZK87181.1"/>
    <property type="molecule type" value="Genomic_DNA"/>
</dbReference>
<proteinExistence type="predicted"/>
<evidence type="ECO:0000313" key="2">
    <source>
        <dbReference type="EMBL" id="WZK87181.1"/>
    </source>
</evidence>